<dbReference type="Pfam" id="PF14285">
    <property type="entry name" value="DUF4367"/>
    <property type="match status" value="1"/>
</dbReference>
<evidence type="ECO:0000313" key="4">
    <source>
        <dbReference type="Proteomes" id="UP000036045"/>
    </source>
</evidence>
<keyword evidence="4" id="KW-1185">Reference proteome</keyword>
<evidence type="ECO:0000256" key="1">
    <source>
        <dbReference type="SAM" id="Phobius"/>
    </source>
</evidence>
<dbReference type="EMBL" id="LDPH01000004">
    <property type="protein sequence ID" value="KLV27103.1"/>
    <property type="molecule type" value="Genomic_DNA"/>
</dbReference>
<name>A0A0J1IMI4_NIACI</name>
<sequence length="237" mass="27488">MEKLYKEQLDAELRDLEADIYWNKERKDALHLKLKEQMKNNRKTKNALQPFPFVAIIGAAVILFLFTQMEMESLPFEKGAAKNAAFDMEADQDERVVFTVEEQNKIENKTTVYLSEEAILPYNLNTKNLSSIVVVGEPKISARKEKRSILVNVDYPLKNGQYFSIHSEKKPNNMRGNGINSVVKKEYEITINNQEAVLVDMEKKPKLILKTDRYQYTISGVKDVRDLIKIAEMIEFY</sequence>
<feature type="domain" description="DUF4367" evidence="2">
    <location>
        <begin position="145"/>
        <end position="234"/>
    </location>
</feature>
<accession>A0A0J1IMI4</accession>
<evidence type="ECO:0000259" key="2">
    <source>
        <dbReference type="Pfam" id="PF14285"/>
    </source>
</evidence>
<dbReference type="InterPro" id="IPR025377">
    <property type="entry name" value="DUF4367"/>
</dbReference>
<keyword evidence="1" id="KW-1133">Transmembrane helix</keyword>
<dbReference type="RefSeq" id="WP_047941061.1">
    <property type="nucleotide sequence ID" value="NZ_CP053989.1"/>
</dbReference>
<keyword evidence="1" id="KW-0472">Membrane</keyword>
<dbReference type="OrthoDB" id="2941543at2"/>
<proteinExistence type="predicted"/>
<reference evidence="3 4" key="1">
    <citation type="submission" date="2015-05" db="EMBL/GenBank/DDBJ databases">
        <title>Whole genome sequence and identification of bacterial endophytes from Costus igneus.</title>
        <authorList>
            <person name="Lee Y.P."/>
            <person name="Gan H.M."/>
            <person name="Eng W."/>
            <person name="Wheatley M.S."/>
            <person name="Caraballo A."/>
            <person name="Polter S."/>
            <person name="Savka M.A."/>
            <person name="Hudson A.O."/>
        </authorList>
    </citation>
    <scope>NUCLEOTIDE SEQUENCE [LARGE SCALE GENOMIC DNA]</scope>
    <source>
        <strain evidence="3 4">RIT379</strain>
    </source>
</reference>
<keyword evidence="1" id="KW-0812">Transmembrane</keyword>
<protein>
    <recommendedName>
        <fullName evidence="2">DUF4367 domain-containing protein</fullName>
    </recommendedName>
</protein>
<dbReference type="PATRIC" id="fig|1397.4.peg.3881"/>
<comment type="caution">
    <text evidence="3">The sequence shown here is derived from an EMBL/GenBank/DDBJ whole genome shotgun (WGS) entry which is preliminary data.</text>
</comment>
<dbReference type="AlphaFoldDB" id="A0A0J1IMI4"/>
<organism evidence="3 4">
    <name type="scientific">Niallia circulans</name>
    <name type="common">Bacillus circulans</name>
    <dbReference type="NCBI Taxonomy" id="1397"/>
    <lineage>
        <taxon>Bacteria</taxon>
        <taxon>Bacillati</taxon>
        <taxon>Bacillota</taxon>
        <taxon>Bacilli</taxon>
        <taxon>Bacillales</taxon>
        <taxon>Bacillaceae</taxon>
        <taxon>Niallia</taxon>
    </lineage>
</organism>
<dbReference type="Proteomes" id="UP000036045">
    <property type="component" value="Unassembled WGS sequence"/>
</dbReference>
<feature type="transmembrane region" description="Helical" evidence="1">
    <location>
        <begin position="47"/>
        <end position="66"/>
    </location>
</feature>
<dbReference type="GeneID" id="56350269"/>
<evidence type="ECO:0000313" key="3">
    <source>
        <dbReference type="EMBL" id="KLV27103.1"/>
    </source>
</evidence>
<gene>
    <name evidence="3" type="ORF">ABW02_06105</name>
</gene>